<reference evidence="2 3" key="1">
    <citation type="journal article" date="2018" name="PLoS Genet.">
        <title>Population sequencing reveals clonal diversity and ancestral inbreeding in the grapevine cultivar Chardonnay.</title>
        <authorList>
            <person name="Roach M.J."/>
            <person name="Johnson D.L."/>
            <person name="Bohlmann J."/>
            <person name="van Vuuren H.J."/>
            <person name="Jones S.J."/>
            <person name="Pretorius I.S."/>
            <person name="Schmidt S.A."/>
            <person name="Borneman A.R."/>
        </authorList>
    </citation>
    <scope>NUCLEOTIDE SEQUENCE [LARGE SCALE GENOMIC DNA]</scope>
    <source>
        <strain evidence="3">cv. Chardonnay</strain>
        <tissue evidence="2">Leaf</tissue>
    </source>
</reference>
<accession>A0A438JSI3</accession>
<protein>
    <submittedName>
        <fullName evidence="2">Uncharacterized protein</fullName>
    </submittedName>
</protein>
<feature type="region of interest" description="Disordered" evidence="1">
    <location>
        <begin position="50"/>
        <end position="75"/>
    </location>
</feature>
<evidence type="ECO:0000313" key="3">
    <source>
        <dbReference type="Proteomes" id="UP000288805"/>
    </source>
</evidence>
<evidence type="ECO:0000313" key="2">
    <source>
        <dbReference type="EMBL" id="RVX11899.1"/>
    </source>
</evidence>
<dbReference type="Proteomes" id="UP000288805">
    <property type="component" value="Unassembled WGS sequence"/>
</dbReference>
<sequence length="75" mass="8435">MGKFSTLVEMMKKHFHLFRSMLVGESCYKIDRTFILTKRKVGCQSRSHHAVGVETEPGAPEPVLKPVGVENSKCD</sequence>
<evidence type="ECO:0000256" key="1">
    <source>
        <dbReference type="SAM" id="MobiDB-lite"/>
    </source>
</evidence>
<dbReference type="AlphaFoldDB" id="A0A438JSI3"/>
<name>A0A438JSI3_VITVI</name>
<comment type="caution">
    <text evidence="2">The sequence shown here is derived from an EMBL/GenBank/DDBJ whole genome shotgun (WGS) entry which is preliminary data.</text>
</comment>
<proteinExistence type="predicted"/>
<organism evidence="2 3">
    <name type="scientific">Vitis vinifera</name>
    <name type="common">Grape</name>
    <dbReference type="NCBI Taxonomy" id="29760"/>
    <lineage>
        <taxon>Eukaryota</taxon>
        <taxon>Viridiplantae</taxon>
        <taxon>Streptophyta</taxon>
        <taxon>Embryophyta</taxon>
        <taxon>Tracheophyta</taxon>
        <taxon>Spermatophyta</taxon>
        <taxon>Magnoliopsida</taxon>
        <taxon>eudicotyledons</taxon>
        <taxon>Gunneridae</taxon>
        <taxon>Pentapetalae</taxon>
        <taxon>rosids</taxon>
        <taxon>Vitales</taxon>
        <taxon>Vitaceae</taxon>
        <taxon>Viteae</taxon>
        <taxon>Vitis</taxon>
    </lineage>
</organism>
<gene>
    <name evidence="2" type="ORF">CK203_009353</name>
</gene>
<dbReference type="EMBL" id="QGNW01000029">
    <property type="protein sequence ID" value="RVX11899.1"/>
    <property type="molecule type" value="Genomic_DNA"/>
</dbReference>